<dbReference type="InterPro" id="IPR002774">
    <property type="entry name" value="Flagellin_arc-type"/>
</dbReference>
<dbReference type="EMBL" id="AOIN01000100">
    <property type="protein sequence ID" value="ELY93083.1"/>
    <property type="molecule type" value="Genomic_DNA"/>
</dbReference>
<reference evidence="1 2" key="1">
    <citation type="journal article" date="2014" name="PLoS Genet.">
        <title>Phylogenetically driven sequencing of extremely halophilic archaea reveals strategies for static and dynamic osmo-response.</title>
        <authorList>
            <person name="Becker E.A."/>
            <person name="Seitzer P.M."/>
            <person name="Tritt A."/>
            <person name="Larsen D."/>
            <person name="Krusor M."/>
            <person name="Yao A.I."/>
            <person name="Wu D."/>
            <person name="Madern D."/>
            <person name="Eisen J.A."/>
            <person name="Darling A.E."/>
            <person name="Facciotti M.T."/>
        </authorList>
    </citation>
    <scope>NUCLEOTIDE SEQUENCE [LARGE SCALE GENOMIC DNA]</scope>
    <source>
        <strain evidence="1 2">JCM 10990</strain>
    </source>
</reference>
<dbReference type="Proteomes" id="UP000011693">
    <property type="component" value="Unassembled WGS sequence"/>
</dbReference>
<comment type="caution">
    <text evidence="1">The sequence shown here is derived from an EMBL/GenBank/DDBJ whole genome shotgun (WGS) entry which is preliminary data.</text>
</comment>
<keyword evidence="2" id="KW-1185">Reference proteome</keyword>
<dbReference type="Pfam" id="PF01917">
    <property type="entry name" value="Flagellin_arch-type"/>
    <property type="match status" value="1"/>
</dbReference>
<dbReference type="RefSeq" id="WP_006169643.1">
    <property type="nucleotide sequence ID" value="NZ_AOIN01000100.1"/>
</dbReference>
<dbReference type="AlphaFoldDB" id="M0A6X7"/>
<protein>
    <submittedName>
        <fullName evidence="1">Flagellin</fullName>
    </submittedName>
</protein>
<evidence type="ECO:0000313" key="2">
    <source>
        <dbReference type="Proteomes" id="UP000011693"/>
    </source>
</evidence>
<keyword evidence="1" id="KW-0969">Cilium</keyword>
<dbReference type="GO" id="GO:0097588">
    <property type="term" value="P:archaeal or bacterial-type flagellum-dependent cell motility"/>
    <property type="evidence" value="ECO:0007669"/>
    <property type="project" value="InterPro"/>
</dbReference>
<name>M0A6X7_9EURY</name>
<organism evidence="1 2">
    <name type="scientific">Natrialba chahannaoensis JCM 10990</name>
    <dbReference type="NCBI Taxonomy" id="1227492"/>
    <lineage>
        <taxon>Archaea</taxon>
        <taxon>Methanobacteriati</taxon>
        <taxon>Methanobacteriota</taxon>
        <taxon>Stenosarchaea group</taxon>
        <taxon>Halobacteria</taxon>
        <taxon>Halobacteriales</taxon>
        <taxon>Natrialbaceae</taxon>
        <taxon>Natrialba</taxon>
    </lineage>
</organism>
<gene>
    <name evidence="1" type="ORF">C482_20451</name>
</gene>
<proteinExistence type="predicted"/>
<dbReference type="STRING" id="1227492.C482_20451"/>
<keyword evidence="1" id="KW-0282">Flagellum</keyword>
<dbReference type="PATRIC" id="fig|1227492.4.peg.4072"/>
<sequence>MGFSTSGAVLVILVGFLVAVSVIVPTVFSVGAATGDAFAAQNDQLRDQQNTALSIDTFEYIGDDDEHDALVVVTNDGSTSLSVDKTDLVVNGHFYPTHGYDDETTIIDGDAERDESDVWAPGTQLEVELSDGGDANGELEFAGDEDEDSIRMTTERGVAETAWITVSE</sequence>
<keyword evidence="1" id="KW-0966">Cell projection</keyword>
<evidence type="ECO:0000313" key="1">
    <source>
        <dbReference type="EMBL" id="ELY93083.1"/>
    </source>
</evidence>
<dbReference type="GO" id="GO:0005198">
    <property type="term" value="F:structural molecule activity"/>
    <property type="evidence" value="ECO:0007669"/>
    <property type="project" value="InterPro"/>
</dbReference>
<accession>M0A6X7</accession>
<dbReference type="OrthoDB" id="62189at2157"/>